<proteinExistence type="predicted"/>
<dbReference type="Pfam" id="PF26130">
    <property type="entry name" value="PB1-like"/>
    <property type="match status" value="1"/>
</dbReference>
<protein>
    <recommendedName>
        <fullName evidence="1">PB1-like domain-containing protein</fullName>
    </recommendedName>
</protein>
<dbReference type="InterPro" id="IPR058594">
    <property type="entry name" value="PB1-like_dom_pln"/>
</dbReference>
<dbReference type="AlphaFoldDB" id="A0AAV5JRV2"/>
<dbReference type="EMBL" id="BPVZ01000043">
    <property type="protein sequence ID" value="GKV15441.1"/>
    <property type="molecule type" value="Genomic_DNA"/>
</dbReference>
<evidence type="ECO:0000313" key="2">
    <source>
        <dbReference type="EMBL" id="GKV15441.1"/>
    </source>
</evidence>
<reference evidence="2 3" key="1">
    <citation type="journal article" date="2021" name="Commun. Biol.">
        <title>The genome of Shorea leprosula (Dipterocarpaceae) highlights the ecological relevance of drought in aseasonal tropical rainforests.</title>
        <authorList>
            <person name="Ng K.K.S."/>
            <person name="Kobayashi M.J."/>
            <person name="Fawcett J.A."/>
            <person name="Hatakeyama M."/>
            <person name="Paape T."/>
            <person name="Ng C.H."/>
            <person name="Ang C.C."/>
            <person name="Tnah L.H."/>
            <person name="Lee C.T."/>
            <person name="Nishiyama T."/>
            <person name="Sese J."/>
            <person name="O'Brien M.J."/>
            <person name="Copetti D."/>
            <person name="Mohd Noor M.I."/>
            <person name="Ong R.C."/>
            <person name="Putra M."/>
            <person name="Sireger I.Z."/>
            <person name="Indrioko S."/>
            <person name="Kosugi Y."/>
            <person name="Izuno A."/>
            <person name="Isagi Y."/>
            <person name="Lee S.L."/>
            <person name="Shimizu K.K."/>
        </authorList>
    </citation>
    <scope>NUCLEOTIDE SEQUENCE [LARGE SCALE GENOMIC DNA]</scope>
    <source>
        <strain evidence="2">214</strain>
    </source>
</reference>
<keyword evidence="3" id="KW-1185">Reference proteome</keyword>
<gene>
    <name evidence="2" type="ORF">SLEP1_g26232</name>
</gene>
<accession>A0AAV5JRV2</accession>
<evidence type="ECO:0000259" key="1">
    <source>
        <dbReference type="Pfam" id="PF26130"/>
    </source>
</evidence>
<feature type="domain" description="PB1-like" evidence="1">
    <location>
        <begin position="7"/>
        <end position="95"/>
    </location>
</feature>
<comment type="caution">
    <text evidence="2">The sequence shown here is derived from an EMBL/GenBank/DDBJ whole genome shotgun (WGS) entry which is preliminary data.</text>
</comment>
<sequence>MSSIGELTTLITHYGGTLVRYPVVEYVGGERIENNKQDPNKLNYMDMVDEVTEKCSISIKSMCYLIPNQTNSEALIPLSSDTDVVKMAQELSRHGLVNLIGAVTKSQHNLQVLMELISLTNEPVLVPSDPLKTEYILRQKGPGNQGKKRTKTKRKQIVDFNLHVVIPINVDPGHVNTIPTDGNIDSDYFDSDDLGQCDSDNSENEILVKEDAIKRKTPWLVYEKGNLNEIPIFDLGMEFTNCEKFKDAIRTYSILKGFVLE</sequence>
<organism evidence="2 3">
    <name type="scientific">Rubroshorea leprosula</name>
    <dbReference type="NCBI Taxonomy" id="152421"/>
    <lineage>
        <taxon>Eukaryota</taxon>
        <taxon>Viridiplantae</taxon>
        <taxon>Streptophyta</taxon>
        <taxon>Embryophyta</taxon>
        <taxon>Tracheophyta</taxon>
        <taxon>Spermatophyta</taxon>
        <taxon>Magnoliopsida</taxon>
        <taxon>eudicotyledons</taxon>
        <taxon>Gunneridae</taxon>
        <taxon>Pentapetalae</taxon>
        <taxon>rosids</taxon>
        <taxon>malvids</taxon>
        <taxon>Malvales</taxon>
        <taxon>Dipterocarpaceae</taxon>
        <taxon>Rubroshorea</taxon>
    </lineage>
</organism>
<dbReference type="Proteomes" id="UP001054252">
    <property type="component" value="Unassembled WGS sequence"/>
</dbReference>
<evidence type="ECO:0000313" key="3">
    <source>
        <dbReference type="Proteomes" id="UP001054252"/>
    </source>
</evidence>
<name>A0AAV5JRV2_9ROSI</name>